<feature type="transmembrane region" description="Helical" evidence="7">
    <location>
        <begin position="97"/>
        <end position="115"/>
    </location>
</feature>
<dbReference type="PANTHER" id="PTHR33048:SF47">
    <property type="entry name" value="INTEGRAL MEMBRANE PROTEIN-RELATED"/>
    <property type="match status" value="1"/>
</dbReference>
<dbReference type="PANTHER" id="PTHR33048">
    <property type="entry name" value="PTH11-LIKE INTEGRAL MEMBRANE PROTEIN (AFU_ORTHOLOGUE AFUA_5G11245)"/>
    <property type="match status" value="1"/>
</dbReference>
<dbReference type="OMA" id="CLTSWAF"/>
<evidence type="ECO:0000256" key="4">
    <source>
        <dbReference type="ARBA" id="ARBA00023136"/>
    </source>
</evidence>
<feature type="region of interest" description="Disordered" evidence="6">
    <location>
        <begin position="353"/>
        <end position="380"/>
    </location>
</feature>
<evidence type="ECO:0000256" key="3">
    <source>
        <dbReference type="ARBA" id="ARBA00022989"/>
    </source>
</evidence>
<feature type="domain" description="Rhodopsin" evidence="8">
    <location>
        <begin position="41"/>
        <end position="280"/>
    </location>
</feature>
<sequence length="380" mass="42441">MSAFPQVPPEVIASLAKDNKSPLIIGLVAGSTGLGFICVVLRFFSRIKLVGIVGLEDYFIALSMVFGICSSACLIQGARYGNGRHLINVPMENAFYILKYLFFSIIAYHVALTLTKFSILLQYRRIFTLKGSRKPIYIVMGICAATGTTAVLTAVFTCVPVNAYWNMGLKPFAKCVNQDAMYHANAALNITTDLLVAALPVRQLWRLQIAMRQKIALLIILTLGWFVVIISIIRLYFLILVAKHPTDQTWYSGPAAYWSALEVNLAIVCASTPALKPLVVKIMPIFGTRFGTSKRSHDPSHSTQNSRSNGFQRLKGKNSQSTMNEEIAIAALPNAYRHGEAWKEIHVTRDFEQRSVNERRLSDDSQKDLYNGFPKPMERR</sequence>
<evidence type="ECO:0000256" key="1">
    <source>
        <dbReference type="ARBA" id="ARBA00004141"/>
    </source>
</evidence>
<feature type="transmembrane region" description="Helical" evidence="7">
    <location>
        <begin position="23"/>
        <end position="45"/>
    </location>
</feature>
<name>A0A7U2FB27_PHANO</name>
<comment type="subcellular location">
    <subcellularLocation>
        <location evidence="1">Membrane</location>
        <topology evidence="1">Multi-pass membrane protein</topology>
    </subcellularLocation>
</comment>
<dbReference type="RefSeq" id="XP_001795319.1">
    <property type="nucleotide sequence ID" value="XM_001795267.1"/>
</dbReference>
<proteinExistence type="inferred from homology"/>
<dbReference type="EMBL" id="CP069035">
    <property type="protein sequence ID" value="QRD01932.1"/>
    <property type="molecule type" value="Genomic_DNA"/>
</dbReference>
<feature type="transmembrane region" description="Helical" evidence="7">
    <location>
        <begin position="185"/>
        <end position="205"/>
    </location>
</feature>
<evidence type="ECO:0000259" key="8">
    <source>
        <dbReference type="Pfam" id="PF20684"/>
    </source>
</evidence>
<dbReference type="InterPro" id="IPR049326">
    <property type="entry name" value="Rhodopsin_dom_fungi"/>
</dbReference>
<evidence type="ECO:0000256" key="5">
    <source>
        <dbReference type="ARBA" id="ARBA00038359"/>
    </source>
</evidence>
<dbReference type="Pfam" id="PF20684">
    <property type="entry name" value="Fung_rhodopsin"/>
    <property type="match status" value="1"/>
</dbReference>
<accession>A0A7U2FB27</accession>
<feature type="transmembrane region" description="Helical" evidence="7">
    <location>
        <begin position="136"/>
        <end position="165"/>
    </location>
</feature>
<comment type="similarity">
    <text evidence="5">Belongs to the SAT4 family.</text>
</comment>
<feature type="transmembrane region" description="Helical" evidence="7">
    <location>
        <begin position="217"/>
        <end position="237"/>
    </location>
</feature>
<keyword evidence="10" id="KW-1185">Reference proteome</keyword>
<feature type="region of interest" description="Disordered" evidence="6">
    <location>
        <begin position="292"/>
        <end position="320"/>
    </location>
</feature>
<feature type="transmembrane region" description="Helical" evidence="7">
    <location>
        <begin position="57"/>
        <end position="77"/>
    </location>
</feature>
<reference evidence="10" key="1">
    <citation type="journal article" date="2021" name="BMC Genomics">
        <title>Chromosome-level genome assembly and manually-curated proteome of model necrotroph Parastagonospora nodorum Sn15 reveals a genome-wide trove of candidate effector homologs, and redundancy of virulence-related functions within an accessory chromosome.</title>
        <authorList>
            <person name="Bertazzoni S."/>
            <person name="Jones D.A.B."/>
            <person name="Phan H.T."/>
            <person name="Tan K.-C."/>
            <person name="Hane J.K."/>
        </authorList>
    </citation>
    <scope>NUCLEOTIDE SEQUENCE [LARGE SCALE GENOMIC DNA]</scope>
    <source>
        <strain evidence="10">SN15 / ATCC MYA-4574 / FGSC 10173)</strain>
    </source>
</reference>
<evidence type="ECO:0000256" key="2">
    <source>
        <dbReference type="ARBA" id="ARBA00022692"/>
    </source>
</evidence>
<keyword evidence="2 7" id="KW-0812">Transmembrane</keyword>
<evidence type="ECO:0000313" key="10">
    <source>
        <dbReference type="Proteomes" id="UP000663193"/>
    </source>
</evidence>
<gene>
    <name evidence="9" type="ORF">JI435_049060</name>
</gene>
<dbReference type="AlphaFoldDB" id="A0A7U2FB27"/>
<dbReference type="InterPro" id="IPR052337">
    <property type="entry name" value="SAT4-like"/>
</dbReference>
<evidence type="ECO:0000313" key="9">
    <source>
        <dbReference type="EMBL" id="QRD01932.1"/>
    </source>
</evidence>
<protein>
    <recommendedName>
        <fullName evidence="8">Rhodopsin domain-containing protein</fullName>
    </recommendedName>
</protein>
<dbReference type="GO" id="GO:0016020">
    <property type="term" value="C:membrane"/>
    <property type="evidence" value="ECO:0007669"/>
    <property type="project" value="UniProtKB-SubCell"/>
</dbReference>
<keyword evidence="4 7" id="KW-0472">Membrane</keyword>
<dbReference type="KEGG" id="pno:SNOG_04906"/>
<feature type="compositionally biased region" description="Polar residues" evidence="6">
    <location>
        <begin position="301"/>
        <end position="320"/>
    </location>
</feature>
<dbReference type="VEuPathDB" id="FungiDB:JI435_049060"/>
<dbReference type="Proteomes" id="UP000663193">
    <property type="component" value="Chromosome 13"/>
</dbReference>
<evidence type="ECO:0000256" key="6">
    <source>
        <dbReference type="SAM" id="MobiDB-lite"/>
    </source>
</evidence>
<evidence type="ECO:0000256" key="7">
    <source>
        <dbReference type="SAM" id="Phobius"/>
    </source>
</evidence>
<organism evidence="9 10">
    <name type="scientific">Phaeosphaeria nodorum (strain SN15 / ATCC MYA-4574 / FGSC 10173)</name>
    <name type="common">Glume blotch fungus</name>
    <name type="synonym">Parastagonospora nodorum</name>
    <dbReference type="NCBI Taxonomy" id="321614"/>
    <lineage>
        <taxon>Eukaryota</taxon>
        <taxon>Fungi</taxon>
        <taxon>Dikarya</taxon>
        <taxon>Ascomycota</taxon>
        <taxon>Pezizomycotina</taxon>
        <taxon>Dothideomycetes</taxon>
        <taxon>Pleosporomycetidae</taxon>
        <taxon>Pleosporales</taxon>
        <taxon>Pleosporineae</taxon>
        <taxon>Phaeosphaeriaceae</taxon>
        <taxon>Parastagonospora</taxon>
    </lineage>
</organism>
<keyword evidence="3 7" id="KW-1133">Transmembrane helix</keyword>
<feature type="compositionally biased region" description="Basic and acidic residues" evidence="6">
    <location>
        <begin position="353"/>
        <end position="367"/>
    </location>
</feature>
<dbReference type="OrthoDB" id="444631at2759"/>